<feature type="chain" id="PRO_5041234645" evidence="2">
    <location>
        <begin position="24"/>
        <end position="312"/>
    </location>
</feature>
<gene>
    <name evidence="3" type="ORF">caldi_35260</name>
</gene>
<proteinExistence type="predicted"/>
<feature type="compositionally biased region" description="Acidic residues" evidence="1">
    <location>
        <begin position="61"/>
        <end position="71"/>
    </location>
</feature>
<name>A0AA35G9U3_9FIRM</name>
<feature type="compositionally biased region" description="Low complexity" evidence="1">
    <location>
        <begin position="36"/>
        <end position="60"/>
    </location>
</feature>
<organism evidence="3 4">
    <name type="scientific">Caldinitratiruptor microaerophilus</name>
    <dbReference type="NCBI Taxonomy" id="671077"/>
    <lineage>
        <taxon>Bacteria</taxon>
        <taxon>Bacillati</taxon>
        <taxon>Bacillota</taxon>
        <taxon>Clostridia</taxon>
        <taxon>Eubacteriales</taxon>
        <taxon>Symbiobacteriaceae</taxon>
        <taxon>Caldinitratiruptor</taxon>
    </lineage>
</organism>
<keyword evidence="2" id="KW-0732">Signal</keyword>
<accession>A0AA35G9U3</accession>
<feature type="region of interest" description="Disordered" evidence="1">
    <location>
        <begin position="25"/>
        <end position="73"/>
    </location>
</feature>
<sequence length="312" mass="32482">MRPRSLLAIVTGLLLLLPSLATAAETAPADSTGVVTAPTDPMLTPTDPGTGDPTGTPVDPVAEDPEEEDDGPWGTVVSVVPVLSPDGQVLAYSLNVLQPDGTIQNVVVAPDAGAEFRAWEVPVSSLQPGDALRLNNTGLGIQLRVRRTVQQMEGTITAVTPPSETDPGSVTVLVDGTEVTVPLTGALAGLADSLQAGYKLELKSAGNLVFKAKVKTEQGTEVSFELKKGGPERKVGQADGEDETEFEDGADGPDEPEIDDEDAQLNNVDDQAVGDEEDENDSDKGGHGKSDKGKGNDRGNPSDDHEDEEGDD</sequence>
<dbReference type="KEGG" id="cmic:caldi_35260"/>
<feature type="compositionally biased region" description="Basic and acidic residues" evidence="1">
    <location>
        <begin position="282"/>
        <end position="303"/>
    </location>
</feature>
<evidence type="ECO:0000256" key="1">
    <source>
        <dbReference type="SAM" id="MobiDB-lite"/>
    </source>
</evidence>
<feature type="compositionally biased region" description="Acidic residues" evidence="1">
    <location>
        <begin position="272"/>
        <end position="281"/>
    </location>
</feature>
<dbReference type="EMBL" id="AP025628">
    <property type="protein sequence ID" value="BDG62436.1"/>
    <property type="molecule type" value="Genomic_DNA"/>
</dbReference>
<keyword evidence="4" id="KW-1185">Reference proteome</keyword>
<protein>
    <submittedName>
        <fullName evidence="3">Uncharacterized protein</fullName>
    </submittedName>
</protein>
<evidence type="ECO:0000313" key="4">
    <source>
        <dbReference type="Proteomes" id="UP001163687"/>
    </source>
</evidence>
<feature type="region of interest" description="Disordered" evidence="1">
    <location>
        <begin position="227"/>
        <end position="312"/>
    </location>
</feature>
<reference evidence="3" key="1">
    <citation type="submission" date="2022-03" db="EMBL/GenBank/DDBJ databases">
        <title>Complete genome sequence of Caldinitratiruptor microaerophilus.</title>
        <authorList>
            <person name="Mukaiyama R."/>
            <person name="Nishiyama T."/>
            <person name="Ueda K."/>
        </authorList>
    </citation>
    <scope>NUCLEOTIDE SEQUENCE</scope>
    <source>
        <strain evidence="3">JCM 16183</strain>
    </source>
</reference>
<evidence type="ECO:0000256" key="2">
    <source>
        <dbReference type="SAM" id="SignalP"/>
    </source>
</evidence>
<evidence type="ECO:0000313" key="3">
    <source>
        <dbReference type="EMBL" id="BDG62436.1"/>
    </source>
</evidence>
<feature type="signal peptide" evidence="2">
    <location>
        <begin position="1"/>
        <end position="23"/>
    </location>
</feature>
<dbReference type="Proteomes" id="UP001163687">
    <property type="component" value="Chromosome"/>
</dbReference>
<feature type="compositionally biased region" description="Acidic residues" evidence="1">
    <location>
        <begin position="239"/>
        <end position="263"/>
    </location>
</feature>
<dbReference type="AlphaFoldDB" id="A0AA35G9U3"/>
<feature type="compositionally biased region" description="Basic and acidic residues" evidence="1">
    <location>
        <begin position="227"/>
        <end position="236"/>
    </location>
</feature>